<evidence type="ECO:0000256" key="4">
    <source>
        <dbReference type="ARBA" id="ARBA00022692"/>
    </source>
</evidence>
<proteinExistence type="inferred from homology"/>
<dbReference type="EMBL" id="JRYR02000002">
    <property type="protein sequence ID" value="OHX64469.1"/>
    <property type="molecule type" value="Genomic_DNA"/>
</dbReference>
<keyword evidence="14" id="KW-1185">Reference proteome</keyword>
<dbReference type="InterPro" id="IPR008969">
    <property type="entry name" value="CarboxyPept-like_regulatory"/>
</dbReference>
<dbReference type="InterPro" id="IPR023997">
    <property type="entry name" value="TonB-dep_OMP_SusC/RagA_CS"/>
</dbReference>
<dbReference type="SUPFAM" id="SSF56935">
    <property type="entry name" value="Porins"/>
    <property type="match status" value="1"/>
</dbReference>
<organism evidence="13 14">
    <name type="scientific">Flammeovirga pacifica</name>
    <dbReference type="NCBI Taxonomy" id="915059"/>
    <lineage>
        <taxon>Bacteria</taxon>
        <taxon>Pseudomonadati</taxon>
        <taxon>Bacteroidota</taxon>
        <taxon>Cytophagia</taxon>
        <taxon>Cytophagales</taxon>
        <taxon>Flammeovirgaceae</taxon>
        <taxon>Flammeovirga</taxon>
    </lineage>
</organism>
<dbReference type="SUPFAM" id="SSF49464">
    <property type="entry name" value="Carboxypeptidase regulatory domain-like"/>
    <property type="match status" value="1"/>
</dbReference>
<dbReference type="NCBIfam" id="TIGR04056">
    <property type="entry name" value="OMP_RagA_SusC"/>
    <property type="match status" value="1"/>
</dbReference>
<feature type="chain" id="PRO_5010225884" description="SusC/RagA family TonB-linked outer membrane protein" evidence="10">
    <location>
        <begin position="23"/>
        <end position="990"/>
    </location>
</feature>
<dbReference type="Proteomes" id="UP000179797">
    <property type="component" value="Unassembled WGS sequence"/>
</dbReference>
<keyword evidence="2 8" id="KW-0813">Transport</keyword>
<dbReference type="Gene3D" id="2.170.130.10">
    <property type="entry name" value="TonB-dependent receptor, plug domain"/>
    <property type="match status" value="1"/>
</dbReference>
<dbReference type="InterPro" id="IPR023996">
    <property type="entry name" value="TonB-dep_OMP_SusC/RagA"/>
</dbReference>
<evidence type="ECO:0000256" key="1">
    <source>
        <dbReference type="ARBA" id="ARBA00004571"/>
    </source>
</evidence>
<evidence type="ECO:0000256" key="3">
    <source>
        <dbReference type="ARBA" id="ARBA00022452"/>
    </source>
</evidence>
<dbReference type="NCBIfam" id="TIGR04057">
    <property type="entry name" value="SusC_RagA_signa"/>
    <property type="match status" value="1"/>
</dbReference>
<dbReference type="AlphaFoldDB" id="A0A1S1YTX5"/>
<dbReference type="Gene3D" id="2.60.40.1120">
    <property type="entry name" value="Carboxypeptidase-like, regulatory domain"/>
    <property type="match status" value="1"/>
</dbReference>
<keyword evidence="7 8" id="KW-0998">Cell outer membrane</keyword>
<evidence type="ECO:0000256" key="9">
    <source>
        <dbReference type="RuleBase" id="RU003357"/>
    </source>
</evidence>
<evidence type="ECO:0008006" key="15">
    <source>
        <dbReference type="Google" id="ProtNLM"/>
    </source>
</evidence>
<dbReference type="Pfam" id="PF00593">
    <property type="entry name" value="TonB_dep_Rec_b-barrel"/>
    <property type="match status" value="1"/>
</dbReference>
<evidence type="ECO:0000256" key="10">
    <source>
        <dbReference type="SAM" id="SignalP"/>
    </source>
</evidence>
<evidence type="ECO:0000256" key="2">
    <source>
        <dbReference type="ARBA" id="ARBA00022448"/>
    </source>
</evidence>
<dbReference type="InterPro" id="IPR037066">
    <property type="entry name" value="Plug_dom_sf"/>
</dbReference>
<sequence>MKLSSLFITSLLLFFSFGIVKAQDFTVNGIVNSDVDKMPIPGVTVFIKGTSNGSVTNIDGKYSILLKEEDKGKTLVFNHIGMINQEFIIGDQTQLNVNLIPDMEELEEVTVVGYSSESKKLLSSSLQSVNSETLKDLPVATLDAALAGQASGVQINSNSGTPGSALSVRVRGVGSVNAANQPLYVIDGIPVISENSSQLSFSGQTISALSDLSPSDIESITVLKDGAGAAIYGSRAANGVVLITTKRGSSGKTKISFNAFGGVQQVYKRLDLLNKQQWFEFKNDQLGVEKYTQEYIDNYPHDTDWQNEIYRDAPMASYDLSLQGGSNKTSFYLSGSYFMQDGVIKGSSFDRTNIRANIDHHFSEKVKLGTSLQFGMSENDRIEGDQSLNAPLPNALSLPAIYPVYNEDGSYNEDGPYANPVAIGNETINKAYTYRGLGNAYLDIALLEELTFRTQVGFDYYHLREHSYDPVTTRQGASYNGLGFSANNTSINTTVNATLQYVKTFNDRHRVDVLAGFSSESYTNRSNYIRGQNFSRPEFQYITSASEIIEADSYGLDRGLNSFFAKANYSFANKYIFAFSVRRDGSSKFGNNNRYGTFPSASVAWRVIEEGFMSSSDVVSDFKIRGSYGLTGNDAIGDFRYQALYSSGADYNGQPGIAPSQLPNEDLKWETVKQMNIGIDLGFWNDRLTLTTEVYQKATTDMLLSRPLPPTSGFSSVISNIGEMRNQGVELLLGYEIFRKSDFNWKASFNISTYRNEVVKLYNGQPIDNIGRGNNRIEEGKPISIFYGYKSLGVDSSTGDIVFADLNNDGEITSEDRTEIGNPHPDFFGGFTNTLKWKNIDLNVFLQYSIGNDIYNGTRVYLESMKGEDNQTTAILDRWREPGDVTSIPRATANDPNNNNRASNRFVEDGSYLRLKNVTLGYTLPKTITKKVFIDNLRVYVSGQNLFTLTNYSGMDPEVNYAGDDGVRMGTDFFTYPNARVYTAGLNVSF</sequence>
<evidence type="ECO:0000256" key="5">
    <source>
        <dbReference type="ARBA" id="ARBA00023077"/>
    </source>
</evidence>
<comment type="caution">
    <text evidence="13">The sequence shown here is derived from an EMBL/GenBank/DDBJ whole genome shotgun (WGS) entry which is preliminary data.</text>
</comment>
<comment type="similarity">
    <text evidence="8 9">Belongs to the TonB-dependent receptor family.</text>
</comment>
<protein>
    <recommendedName>
        <fullName evidence="15">SusC/RagA family TonB-linked outer membrane protein</fullName>
    </recommendedName>
</protein>
<dbReference type="Pfam" id="PF07715">
    <property type="entry name" value="Plug"/>
    <property type="match status" value="1"/>
</dbReference>
<evidence type="ECO:0000256" key="8">
    <source>
        <dbReference type="PROSITE-ProRule" id="PRU01360"/>
    </source>
</evidence>
<name>A0A1S1YTX5_FLAPC</name>
<dbReference type="PROSITE" id="PS52016">
    <property type="entry name" value="TONB_DEPENDENT_REC_3"/>
    <property type="match status" value="1"/>
</dbReference>
<dbReference type="Pfam" id="PF13715">
    <property type="entry name" value="CarbopepD_reg_2"/>
    <property type="match status" value="1"/>
</dbReference>
<feature type="signal peptide" evidence="10">
    <location>
        <begin position="1"/>
        <end position="22"/>
    </location>
</feature>
<keyword evidence="10" id="KW-0732">Signal</keyword>
<evidence type="ECO:0000259" key="11">
    <source>
        <dbReference type="Pfam" id="PF00593"/>
    </source>
</evidence>
<keyword evidence="3 8" id="KW-1134">Transmembrane beta strand</keyword>
<gene>
    <name evidence="13" type="ORF">NH26_23075</name>
</gene>
<feature type="domain" description="TonB-dependent receptor-like beta-barrel" evidence="11">
    <location>
        <begin position="414"/>
        <end position="946"/>
    </location>
</feature>
<evidence type="ECO:0000256" key="7">
    <source>
        <dbReference type="ARBA" id="ARBA00023237"/>
    </source>
</evidence>
<keyword evidence="6 8" id="KW-0472">Membrane</keyword>
<dbReference type="InterPro" id="IPR000531">
    <property type="entry name" value="Beta-barrel_TonB"/>
</dbReference>
<dbReference type="InterPro" id="IPR012910">
    <property type="entry name" value="Plug_dom"/>
</dbReference>
<comment type="subcellular location">
    <subcellularLocation>
        <location evidence="1 8">Cell outer membrane</location>
        <topology evidence="1 8">Multi-pass membrane protein</topology>
    </subcellularLocation>
</comment>
<evidence type="ECO:0000256" key="6">
    <source>
        <dbReference type="ARBA" id="ARBA00023136"/>
    </source>
</evidence>
<dbReference type="InterPro" id="IPR036942">
    <property type="entry name" value="Beta-barrel_TonB_sf"/>
</dbReference>
<feature type="domain" description="TonB-dependent receptor plug" evidence="12">
    <location>
        <begin position="122"/>
        <end position="240"/>
    </location>
</feature>
<dbReference type="STRING" id="915059.NH26_23075"/>
<dbReference type="OrthoDB" id="9768177at2"/>
<reference evidence="13 14" key="1">
    <citation type="journal article" date="2012" name="Int. J. Syst. Evol. Microbiol.">
        <title>Flammeovirga pacifica sp. nov., isolated from deep-sea sediment.</title>
        <authorList>
            <person name="Xu H."/>
            <person name="Fu Y."/>
            <person name="Yang N."/>
            <person name="Ding Z."/>
            <person name="Lai Q."/>
            <person name="Zeng R."/>
        </authorList>
    </citation>
    <scope>NUCLEOTIDE SEQUENCE [LARGE SCALE GENOMIC DNA]</scope>
    <source>
        <strain evidence="14">DSM 24597 / LMG 26175 / WPAGA1</strain>
    </source>
</reference>
<dbReference type="Gene3D" id="2.40.170.20">
    <property type="entry name" value="TonB-dependent receptor, beta-barrel domain"/>
    <property type="match status" value="1"/>
</dbReference>
<evidence type="ECO:0000259" key="12">
    <source>
        <dbReference type="Pfam" id="PF07715"/>
    </source>
</evidence>
<keyword evidence="4 8" id="KW-0812">Transmembrane</keyword>
<dbReference type="GO" id="GO:0009279">
    <property type="term" value="C:cell outer membrane"/>
    <property type="evidence" value="ECO:0007669"/>
    <property type="project" value="UniProtKB-SubCell"/>
</dbReference>
<evidence type="ECO:0000313" key="14">
    <source>
        <dbReference type="Proteomes" id="UP000179797"/>
    </source>
</evidence>
<accession>A0A1S1YTX5</accession>
<dbReference type="InterPro" id="IPR039426">
    <property type="entry name" value="TonB-dep_rcpt-like"/>
</dbReference>
<evidence type="ECO:0000313" key="13">
    <source>
        <dbReference type="EMBL" id="OHX64469.1"/>
    </source>
</evidence>
<dbReference type="RefSeq" id="WP_044227662.1">
    <property type="nucleotide sequence ID" value="NZ_JRYR02000002.1"/>
</dbReference>
<keyword evidence="5 9" id="KW-0798">TonB box</keyword>